<evidence type="ECO:0000313" key="1">
    <source>
        <dbReference type="EMBL" id="KDQ49021.1"/>
    </source>
</evidence>
<keyword evidence="2" id="KW-1185">Reference proteome</keyword>
<sequence>LINSSTATLAQTSIFVISKPKPTENAQPGAPPPRPPKIRVDWYYWTHPKLQPNGTPIALQCSKCKNLRKWRIVQDAGPRKPVIMECDGCRFRVVYDVPAGTVSTLKLEGQWLKETM</sequence>
<feature type="non-terminal residue" evidence="1">
    <location>
        <position position="1"/>
    </location>
</feature>
<dbReference type="EMBL" id="KL197851">
    <property type="protein sequence ID" value="KDQ49021.1"/>
    <property type="molecule type" value="Genomic_DNA"/>
</dbReference>
<dbReference type="HOGENOM" id="CLU_2102683_0_0_1"/>
<protein>
    <submittedName>
        <fullName evidence="1">Uncharacterized protein</fullName>
    </submittedName>
</protein>
<proteinExistence type="predicted"/>
<dbReference type="InParanoid" id="A0A067PEW6"/>
<gene>
    <name evidence="1" type="ORF">JAAARDRAFT_51913</name>
</gene>
<organism evidence="1 2">
    <name type="scientific">Jaapia argillacea MUCL 33604</name>
    <dbReference type="NCBI Taxonomy" id="933084"/>
    <lineage>
        <taxon>Eukaryota</taxon>
        <taxon>Fungi</taxon>
        <taxon>Dikarya</taxon>
        <taxon>Basidiomycota</taxon>
        <taxon>Agaricomycotina</taxon>
        <taxon>Agaricomycetes</taxon>
        <taxon>Agaricomycetidae</taxon>
        <taxon>Jaapiales</taxon>
        <taxon>Jaapiaceae</taxon>
        <taxon>Jaapia</taxon>
    </lineage>
</organism>
<evidence type="ECO:0000313" key="2">
    <source>
        <dbReference type="Proteomes" id="UP000027265"/>
    </source>
</evidence>
<accession>A0A067PEW6</accession>
<dbReference type="Proteomes" id="UP000027265">
    <property type="component" value="Unassembled WGS sequence"/>
</dbReference>
<dbReference type="AlphaFoldDB" id="A0A067PEW6"/>
<reference evidence="2" key="1">
    <citation type="journal article" date="2014" name="Proc. Natl. Acad. Sci. U.S.A.">
        <title>Extensive sampling of basidiomycete genomes demonstrates inadequacy of the white-rot/brown-rot paradigm for wood decay fungi.</title>
        <authorList>
            <person name="Riley R."/>
            <person name="Salamov A.A."/>
            <person name="Brown D.W."/>
            <person name="Nagy L.G."/>
            <person name="Floudas D."/>
            <person name="Held B.W."/>
            <person name="Levasseur A."/>
            <person name="Lombard V."/>
            <person name="Morin E."/>
            <person name="Otillar R."/>
            <person name="Lindquist E.A."/>
            <person name="Sun H."/>
            <person name="LaButti K.M."/>
            <person name="Schmutz J."/>
            <person name="Jabbour D."/>
            <person name="Luo H."/>
            <person name="Baker S.E."/>
            <person name="Pisabarro A.G."/>
            <person name="Walton J.D."/>
            <person name="Blanchette R.A."/>
            <person name="Henrissat B."/>
            <person name="Martin F."/>
            <person name="Cullen D."/>
            <person name="Hibbett D.S."/>
            <person name="Grigoriev I.V."/>
        </authorList>
    </citation>
    <scope>NUCLEOTIDE SEQUENCE [LARGE SCALE GENOMIC DNA]</scope>
    <source>
        <strain evidence="2">MUCL 33604</strain>
    </source>
</reference>
<name>A0A067PEW6_9AGAM</name>